<feature type="domain" description="N-acetyltransferase" evidence="1">
    <location>
        <begin position="23"/>
        <end position="172"/>
    </location>
</feature>
<dbReference type="InterPro" id="IPR016181">
    <property type="entry name" value="Acyl_CoA_acyltransferase"/>
</dbReference>
<name>A0ABY4CUJ8_9BACL</name>
<dbReference type="EMBL" id="CP089291">
    <property type="protein sequence ID" value="UOF91560.1"/>
    <property type="molecule type" value="Genomic_DNA"/>
</dbReference>
<evidence type="ECO:0000313" key="3">
    <source>
        <dbReference type="Proteomes" id="UP000830167"/>
    </source>
</evidence>
<dbReference type="PANTHER" id="PTHR43792">
    <property type="entry name" value="GNAT FAMILY, PUTATIVE (AFU_ORTHOLOGUE AFUA_3G00765)-RELATED-RELATED"/>
    <property type="match status" value="1"/>
</dbReference>
<dbReference type="Gene3D" id="3.40.630.30">
    <property type="match status" value="1"/>
</dbReference>
<evidence type="ECO:0000313" key="2">
    <source>
        <dbReference type="EMBL" id="UOF91560.1"/>
    </source>
</evidence>
<organism evidence="2 3">
    <name type="scientific">Fodinisporobacter ferrooxydans</name>
    <dbReference type="NCBI Taxonomy" id="2901836"/>
    <lineage>
        <taxon>Bacteria</taxon>
        <taxon>Bacillati</taxon>
        <taxon>Bacillota</taxon>
        <taxon>Bacilli</taxon>
        <taxon>Bacillales</taxon>
        <taxon>Alicyclobacillaceae</taxon>
        <taxon>Fodinisporobacter</taxon>
    </lineage>
</organism>
<sequence>MMEHPEKEACIQNQQTDQTLAVRLLPFQRKLVAALLKLLDSPQVAPYIDMPVNEKSLTELAEHSTVLEHFGLGAYRVIGVHHSKTFDHTRNACLDPRSFLQIAGLIGFTRPEVFEDTAVLGTWLGESFQGKGINSLAKRDMLQLAFANPDITRVIWMVEQTNIRAIRASRKLPYTIETETIAEQDQPLWRYKKWYEFKTGLSVAVFQVTRAAFFADTIKSGR</sequence>
<accession>A0ABY4CUJ8</accession>
<dbReference type="RefSeq" id="WP_347438252.1">
    <property type="nucleotide sequence ID" value="NZ_CP089291.1"/>
</dbReference>
<proteinExistence type="predicted"/>
<gene>
    <name evidence="2" type="ORF">LSG31_04725</name>
</gene>
<evidence type="ECO:0000259" key="1">
    <source>
        <dbReference type="Pfam" id="PF13302"/>
    </source>
</evidence>
<dbReference type="Proteomes" id="UP000830167">
    <property type="component" value="Chromosome"/>
</dbReference>
<dbReference type="Pfam" id="PF13302">
    <property type="entry name" value="Acetyltransf_3"/>
    <property type="match status" value="1"/>
</dbReference>
<dbReference type="InterPro" id="IPR051531">
    <property type="entry name" value="N-acetyltransferase"/>
</dbReference>
<dbReference type="PANTHER" id="PTHR43792:SF1">
    <property type="entry name" value="N-ACETYLTRANSFERASE DOMAIN-CONTAINING PROTEIN"/>
    <property type="match status" value="1"/>
</dbReference>
<dbReference type="SUPFAM" id="SSF55729">
    <property type="entry name" value="Acyl-CoA N-acyltransferases (Nat)"/>
    <property type="match status" value="1"/>
</dbReference>
<reference evidence="2" key="1">
    <citation type="submission" date="2021-12" db="EMBL/GenBank/DDBJ databases">
        <title>Alicyclobacillaceae gen. nov., sp. nov., isolated from chalcocite enrichment system.</title>
        <authorList>
            <person name="Jiang Z."/>
        </authorList>
    </citation>
    <scope>NUCLEOTIDE SEQUENCE</scope>
    <source>
        <strain evidence="2">MYW30-H2</strain>
    </source>
</reference>
<keyword evidence="3" id="KW-1185">Reference proteome</keyword>
<protein>
    <submittedName>
        <fullName evidence="2">GNAT family N-acetyltransferase</fullName>
    </submittedName>
</protein>
<dbReference type="InterPro" id="IPR000182">
    <property type="entry name" value="GNAT_dom"/>
</dbReference>